<gene>
    <name evidence="1" type="ORF">ET418_04310</name>
</gene>
<accession>A0A5A9XNQ8</accession>
<proteinExistence type="predicted"/>
<name>A0A5A9XNQ8_9BACT</name>
<protein>
    <submittedName>
        <fullName evidence="1">Uncharacterized protein</fullName>
    </submittedName>
</protein>
<dbReference type="AlphaFoldDB" id="A0A5A9XNQ8"/>
<dbReference type="OrthoDB" id="9847725at2"/>
<dbReference type="EMBL" id="SRSD01000002">
    <property type="protein sequence ID" value="KAA0894185.1"/>
    <property type="molecule type" value="Genomic_DNA"/>
</dbReference>
<evidence type="ECO:0000313" key="2">
    <source>
        <dbReference type="Proteomes" id="UP000324298"/>
    </source>
</evidence>
<keyword evidence="2" id="KW-1185">Reference proteome</keyword>
<comment type="caution">
    <text evidence="1">The sequence shown here is derived from an EMBL/GenBank/DDBJ whole genome shotgun (WGS) entry which is preliminary data.</text>
</comment>
<dbReference type="Proteomes" id="UP000324298">
    <property type="component" value="Unassembled WGS sequence"/>
</dbReference>
<reference evidence="1 2" key="1">
    <citation type="submission" date="2019-04" db="EMBL/GenBank/DDBJ databases">
        <title>Geobacter ruber sp. nov., ferric-reducing bacteria isolated from paddy soil.</title>
        <authorList>
            <person name="Xu Z."/>
            <person name="Masuda Y."/>
            <person name="Itoh H."/>
            <person name="Senoo K."/>
        </authorList>
    </citation>
    <scope>NUCLEOTIDE SEQUENCE [LARGE SCALE GENOMIC DNA]</scope>
    <source>
        <strain evidence="1 2">Red88</strain>
    </source>
</reference>
<dbReference type="RefSeq" id="WP_149306342.1">
    <property type="nucleotide sequence ID" value="NZ_SRSD01000002.1"/>
</dbReference>
<organism evidence="1 2">
    <name type="scientific">Oryzomonas rubra</name>
    <dbReference type="NCBI Taxonomy" id="2509454"/>
    <lineage>
        <taxon>Bacteria</taxon>
        <taxon>Pseudomonadati</taxon>
        <taxon>Thermodesulfobacteriota</taxon>
        <taxon>Desulfuromonadia</taxon>
        <taxon>Geobacterales</taxon>
        <taxon>Geobacteraceae</taxon>
        <taxon>Oryzomonas</taxon>
    </lineage>
</organism>
<sequence>MAESLESDVFMQTHIMVDCRRMAARITSESCVKYQKNNDALACVGCSRCNPGELGRAAEWLPYIQSRIGFPKDL</sequence>
<evidence type="ECO:0000313" key="1">
    <source>
        <dbReference type="EMBL" id="KAA0894185.1"/>
    </source>
</evidence>